<name>A0A0A0CZC9_9PROT</name>
<evidence type="ECO:0000313" key="2">
    <source>
        <dbReference type="Proteomes" id="UP000029995"/>
    </source>
</evidence>
<evidence type="ECO:0000313" key="1">
    <source>
        <dbReference type="EMBL" id="KGM30878.1"/>
    </source>
</evidence>
<sequence length="72" mass="7770">APKRWSFKRALAALETEPVPALPVRGRDVVALGLSGPAVGKALAEVERWWIGEGLRPGREESLGRLRELAGV</sequence>
<dbReference type="SUPFAM" id="SSF81891">
    <property type="entry name" value="Poly A polymerase C-terminal region-like"/>
    <property type="match status" value="1"/>
</dbReference>
<proteinExistence type="predicted"/>
<protein>
    <recommendedName>
        <fullName evidence="3">CCA tRNA nucleotidyltransferase</fullName>
    </recommendedName>
</protein>
<feature type="non-terminal residue" evidence="1">
    <location>
        <position position="1"/>
    </location>
</feature>
<comment type="caution">
    <text evidence="1">The sequence shown here is derived from an EMBL/GenBank/DDBJ whole genome shotgun (WGS) entry which is preliminary data.</text>
</comment>
<dbReference type="Proteomes" id="UP000029995">
    <property type="component" value="Unassembled WGS sequence"/>
</dbReference>
<accession>A0A0A0CZC9</accession>
<gene>
    <name evidence="1" type="ORF">P409_30480</name>
</gene>
<dbReference type="EMBL" id="JANX01000665">
    <property type="protein sequence ID" value="KGM30878.1"/>
    <property type="molecule type" value="Genomic_DNA"/>
</dbReference>
<evidence type="ECO:0008006" key="3">
    <source>
        <dbReference type="Google" id="ProtNLM"/>
    </source>
</evidence>
<dbReference type="AlphaFoldDB" id="A0A0A0CZC9"/>
<organism evidence="1 2">
    <name type="scientific">Inquilinus limosus MP06</name>
    <dbReference type="NCBI Taxonomy" id="1398085"/>
    <lineage>
        <taxon>Bacteria</taxon>
        <taxon>Pseudomonadati</taxon>
        <taxon>Pseudomonadota</taxon>
        <taxon>Alphaproteobacteria</taxon>
        <taxon>Rhodospirillales</taxon>
        <taxon>Rhodospirillaceae</taxon>
        <taxon>Inquilinus</taxon>
    </lineage>
</organism>
<reference evidence="1 2" key="1">
    <citation type="submission" date="2014-01" db="EMBL/GenBank/DDBJ databases">
        <title>Genome sequence determination for a cystic fibrosis isolate, Inquilinus limosus.</title>
        <authorList>
            <person name="Pino M."/>
            <person name="Di Conza J."/>
            <person name="Gutkind G."/>
        </authorList>
    </citation>
    <scope>NUCLEOTIDE SEQUENCE [LARGE SCALE GENOMIC DNA]</scope>
    <source>
        <strain evidence="1 2">MP06</strain>
    </source>
</reference>